<dbReference type="EMBL" id="JAJSOF020000039">
    <property type="protein sequence ID" value="KAJ4426933.1"/>
    <property type="molecule type" value="Genomic_DNA"/>
</dbReference>
<evidence type="ECO:0000259" key="4">
    <source>
        <dbReference type="PROSITE" id="PS50878"/>
    </source>
</evidence>
<evidence type="ECO:0000313" key="5">
    <source>
        <dbReference type="EMBL" id="KAJ4426933.1"/>
    </source>
</evidence>
<dbReference type="PROSITE" id="PS00624">
    <property type="entry name" value="GMC_OXRED_2"/>
    <property type="match status" value="1"/>
</dbReference>
<dbReference type="SUPFAM" id="SSF54373">
    <property type="entry name" value="FAD-linked reductases, C-terminal domain"/>
    <property type="match status" value="1"/>
</dbReference>
<evidence type="ECO:0000256" key="3">
    <source>
        <dbReference type="SAM" id="SignalP"/>
    </source>
</evidence>
<feature type="chain" id="PRO_5045633725" description="Reverse transcriptase domain-containing protein" evidence="3">
    <location>
        <begin position="25"/>
        <end position="1020"/>
    </location>
</feature>
<dbReference type="InterPro" id="IPR036188">
    <property type="entry name" value="FAD/NAD-bd_sf"/>
</dbReference>
<feature type="signal peptide" evidence="3">
    <location>
        <begin position="1"/>
        <end position="24"/>
    </location>
</feature>
<gene>
    <name evidence="5" type="ORF">ANN_26732</name>
</gene>
<feature type="domain" description="Reverse transcriptase" evidence="4">
    <location>
        <begin position="1"/>
        <end position="231"/>
    </location>
</feature>
<evidence type="ECO:0000256" key="1">
    <source>
        <dbReference type="ARBA" id="ARBA00010790"/>
    </source>
</evidence>
<dbReference type="PANTHER" id="PTHR11552:SF154">
    <property type="entry name" value="FI04917P"/>
    <property type="match status" value="1"/>
</dbReference>
<dbReference type="Pfam" id="PF05199">
    <property type="entry name" value="GMC_oxred_C"/>
    <property type="match status" value="1"/>
</dbReference>
<dbReference type="Pfam" id="PF00078">
    <property type="entry name" value="RVT_1"/>
    <property type="match status" value="1"/>
</dbReference>
<comment type="caution">
    <text evidence="5">The sequence shown here is derived from an EMBL/GenBank/DDBJ whole genome shotgun (WGS) entry which is preliminary data.</text>
</comment>
<dbReference type="InterPro" id="IPR000172">
    <property type="entry name" value="GMC_OxRdtase_N"/>
</dbReference>
<dbReference type="InterPro" id="IPR007867">
    <property type="entry name" value="GMC_OxRtase_C"/>
</dbReference>
<comment type="similarity">
    <text evidence="1 2">Belongs to the GMC oxidoreductase family.</text>
</comment>
<organism evidence="5 6">
    <name type="scientific">Periplaneta americana</name>
    <name type="common">American cockroach</name>
    <name type="synonym">Blatta americana</name>
    <dbReference type="NCBI Taxonomy" id="6978"/>
    <lineage>
        <taxon>Eukaryota</taxon>
        <taxon>Metazoa</taxon>
        <taxon>Ecdysozoa</taxon>
        <taxon>Arthropoda</taxon>
        <taxon>Hexapoda</taxon>
        <taxon>Insecta</taxon>
        <taxon>Pterygota</taxon>
        <taxon>Neoptera</taxon>
        <taxon>Polyneoptera</taxon>
        <taxon>Dictyoptera</taxon>
        <taxon>Blattodea</taxon>
        <taxon>Blattoidea</taxon>
        <taxon>Blattidae</taxon>
        <taxon>Blattinae</taxon>
        <taxon>Periplaneta</taxon>
    </lineage>
</organism>
<evidence type="ECO:0000256" key="2">
    <source>
        <dbReference type="RuleBase" id="RU003968"/>
    </source>
</evidence>
<dbReference type="InterPro" id="IPR000477">
    <property type="entry name" value="RT_dom"/>
</dbReference>
<keyword evidence="2" id="KW-0274">FAD</keyword>
<evidence type="ECO:0000313" key="6">
    <source>
        <dbReference type="Proteomes" id="UP001148838"/>
    </source>
</evidence>
<dbReference type="InterPro" id="IPR012132">
    <property type="entry name" value="GMC_OxRdtase"/>
</dbReference>
<protein>
    <recommendedName>
        <fullName evidence="4">Reverse transcriptase domain-containing protein</fullName>
    </recommendedName>
</protein>
<dbReference type="SUPFAM" id="SSF56672">
    <property type="entry name" value="DNA/RNA polymerases"/>
    <property type="match status" value="1"/>
</dbReference>
<dbReference type="Gene3D" id="3.30.560.10">
    <property type="entry name" value="Glucose Oxidase, domain 3"/>
    <property type="match status" value="1"/>
</dbReference>
<reference evidence="5 6" key="1">
    <citation type="journal article" date="2022" name="Allergy">
        <title>Genome assembly and annotation of Periplaneta americana reveal a comprehensive cockroach allergen profile.</title>
        <authorList>
            <person name="Wang L."/>
            <person name="Xiong Q."/>
            <person name="Saelim N."/>
            <person name="Wang L."/>
            <person name="Nong W."/>
            <person name="Wan A.T."/>
            <person name="Shi M."/>
            <person name="Liu X."/>
            <person name="Cao Q."/>
            <person name="Hui J.H.L."/>
            <person name="Sookrung N."/>
            <person name="Leung T.F."/>
            <person name="Tungtrongchitr A."/>
            <person name="Tsui S.K.W."/>
        </authorList>
    </citation>
    <scope>NUCLEOTIDE SEQUENCE [LARGE SCALE GENOMIC DNA]</scope>
    <source>
        <strain evidence="5">PWHHKU_190912</strain>
    </source>
</reference>
<keyword evidence="3" id="KW-0732">Signal</keyword>
<sequence length="1020" mass="114954">MTTCGAANALYSLMSLVGLYLGNQEVSDVTSPLELSADGDYDFIIIGAGTAGCVLANRIDFKKAYDSVKIEVLYDILIEFGIPKKLVRLIKMCLSETYSRVRIGQFLSDAFPIHCGLKQGDALSPLLFNFALEYAIRKVQDNREGSELNGLHQLLVYADDVNMLGENPQTIRENTGILLEASKEIGLEVNPEKTNYMIMSRDENIARNGNKKIGNLSFEEVEKFKYLGATDDAGGVGAENAFSSTTREASYRFPTKEISLLFFTTGKMRDVERNQVSLLSKNLKVRIYKTVILPVVLYGCETWTLTLREERRLRVFENKVLRKIFGVKRDEVTGEWRKLHNTELHALYSSPDIIRNIKSRRMRWAGHVARMGESRNAYRVLVGRPEGKIPLGRPRCRWKVNIKMDLREVGYDDRDWINLAQDRDHWRAYVRAAMNLLSEIPEWNVLLLEAGGDEPLEMDVPSFRDYGYESRMDWNYETQPQEDVCGGQPCTWPRGKALGGTGSLNTMFYNRGNRMDYDHWASLGNTEWEFENVLPFFKKSENNLDRDIANDTTYHSVGGYQAVGRFPYTDKNVYTFIKGSKEMGFEEVDYNAEPVTGVRVLQLTQENGERRSTNRAFLEPVRNLRNNLKIITNVRVTKVLIDLEKNKTYGVEYAHELNRTVKGRLLARKEVIISAGTVNSPQLLMLSGVGPQELLQKLGINVIKNLKVGENLQDHVTVKGLTFHLEGNSSTMPNLDEIESAFSQYVQPQRGGPFTGTGQNQFAGTIKSRYVPKDIDYPDLMFYPLTDNSSSVLSSKYGVTLPLSYYSSIPFAIAYARPKSIGKITIASNDAFEAPLIYPNYYKAQEDINATIDGLNFVVQLSQTKALKSAGVILDTTTLENCSQYKFGTDPYWVCLMKKYTWPLYHPVGTCKMGPSSDSSAVVDPQLKVHGVNGLRVADASIMPTITSGNTNAPTIMIAERCADFIKQSWNQNRGERKQNDGATAIISEQLTQRVQKLAQAVTELKSSKIEKEYQSCTAK</sequence>
<dbReference type="PROSITE" id="PS00623">
    <property type="entry name" value="GMC_OXRED_1"/>
    <property type="match status" value="1"/>
</dbReference>
<dbReference type="SUPFAM" id="SSF51905">
    <property type="entry name" value="FAD/NAD(P)-binding domain"/>
    <property type="match status" value="1"/>
</dbReference>
<dbReference type="Pfam" id="PF00732">
    <property type="entry name" value="GMC_oxred_N"/>
    <property type="match status" value="1"/>
</dbReference>
<accession>A0ABQ8RZ13</accession>
<dbReference type="InterPro" id="IPR043502">
    <property type="entry name" value="DNA/RNA_pol_sf"/>
</dbReference>
<dbReference type="PANTHER" id="PTHR11552">
    <property type="entry name" value="GLUCOSE-METHANOL-CHOLINE GMC OXIDOREDUCTASE"/>
    <property type="match status" value="1"/>
</dbReference>
<dbReference type="PROSITE" id="PS50878">
    <property type="entry name" value="RT_POL"/>
    <property type="match status" value="1"/>
</dbReference>
<dbReference type="Gene3D" id="3.50.50.60">
    <property type="entry name" value="FAD/NAD(P)-binding domain"/>
    <property type="match status" value="2"/>
</dbReference>
<keyword evidence="2" id="KW-0285">Flavoprotein</keyword>
<name>A0ABQ8RZ13_PERAM</name>
<keyword evidence="6" id="KW-1185">Reference proteome</keyword>
<dbReference type="Proteomes" id="UP001148838">
    <property type="component" value="Unassembled WGS sequence"/>
</dbReference>
<proteinExistence type="inferred from homology"/>